<dbReference type="PANTHER" id="PTHR30055">
    <property type="entry name" value="HTH-TYPE TRANSCRIPTIONAL REGULATOR RUTR"/>
    <property type="match status" value="1"/>
</dbReference>
<dbReference type="Proteomes" id="UP001348641">
    <property type="component" value="Unassembled WGS sequence"/>
</dbReference>
<evidence type="ECO:0000256" key="2">
    <source>
        <dbReference type="PROSITE-ProRule" id="PRU00335"/>
    </source>
</evidence>
<protein>
    <submittedName>
        <fullName evidence="4">TetR family transcriptional regulator</fullName>
    </submittedName>
</protein>
<name>A0ABU7KLP1_9ACTN</name>
<dbReference type="InterPro" id="IPR050109">
    <property type="entry name" value="HTH-type_TetR-like_transc_reg"/>
</dbReference>
<comment type="caution">
    <text evidence="4">The sequence shown here is derived from an EMBL/GenBank/DDBJ whole genome shotgun (WGS) entry which is preliminary data.</text>
</comment>
<sequence>MSSKSESSPASGVDLTARARIRDAAIQCFGQHGFGVTVRAIAERAGVSAGLVIHHFGSKAALRKVCDDHVIGVVNEVKTESVTSHDTRTILQQLSTMEGYAPLLAYLFQSLRAGGETATALYERMVADVERHLALGEAEGTVRPSRDAAKRARWMAANSMGSILLLTLRRPEGDLDFAQVIREWSEEYMLPALELYTEGLLTERTMLDAYLLYVGDPPGGTG</sequence>
<dbReference type="InterPro" id="IPR001647">
    <property type="entry name" value="HTH_TetR"/>
</dbReference>
<evidence type="ECO:0000313" key="4">
    <source>
        <dbReference type="EMBL" id="MEE2050207.1"/>
    </source>
</evidence>
<dbReference type="PANTHER" id="PTHR30055:SF146">
    <property type="entry name" value="HTH-TYPE TRANSCRIPTIONAL DUAL REGULATOR CECR"/>
    <property type="match status" value="1"/>
</dbReference>
<accession>A0ABU7KLP1</accession>
<dbReference type="Pfam" id="PF17933">
    <property type="entry name" value="TetR_C_25"/>
    <property type="match status" value="1"/>
</dbReference>
<feature type="domain" description="HTH tetR-type" evidence="3">
    <location>
        <begin position="15"/>
        <end position="74"/>
    </location>
</feature>
<dbReference type="RefSeq" id="WP_330157445.1">
    <property type="nucleotide sequence ID" value="NZ_BAAAJA010000001.1"/>
</dbReference>
<dbReference type="PRINTS" id="PR00455">
    <property type="entry name" value="HTHTETR"/>
</dbReference>
<proteinExistence type="predicted"/>
<evidence type="ECO:0000313" key="5">
    <source>
        <dbReference type="Proteomes" id="UP001348641"/>
    </source>
</evidence>
<dbReference type="InterPro" id="IPR041484">
    <property type="entry name" value="TetR_C_25"/>
</dbReference>
<dbReference type="InterPro" id="IPR009057">
    <property type="entry name" value="Homeodomain-like_sf"/>
</dbReference>
<dbReference type="Gene3D" id="1.10.357.10">
    <property type="entry name" value="Tetracycline Repressor, domain 2"/>
    <property type="match status" value="1"/>
</dbReference>
<reference evidence="4 5" key="1">
    <citation type="submission" date="2023-07" db="EMBL/GenBank/DDBJ databases">
        <authorList>
            <person name="Girao M."/>
            <person name="Carvalho M.F."/>
        </authorList>
    </citation>
    <scope>NUCLEOTIDE SEQUENCE [LARGE SCALE GENOMIC DNA]</scope>
    <source>
        <strain evidence="4 5">66/93</strain>
    </source>
</reference>
<gene>
    <name evidence="4" type="ORF">Q8A49_06840</name>
</gene>
<feature type="DNA-binding region" description="H-T-H motif" evidence="2">
    <location>
        <begin position="37"/>
        <end position="56"/>
    </location>
</feature>
<keyword evidence="1 2" id="KW-0238">DNA-binding</keyword>
<evidence type="ECO:0000259" key="3">
    <source>
        <dbReference type="PROSITE" id="PS50977"/>
    </source>
</evidence>
<dbReference type="Pfam" id="PF00440">
    <property type="entry name" value="TetR_N"/>
    <property type="match status" value="1"/>
</dbReference>
<dbReference type="SUPFAM" id="SSF46689">
    <property type="entry name" value="Homeodomain-like"/>
    <property type="match status" value="1"/>
</dbReference>
<organism evidence="4 5">
    <name type="scientific">Nocardiopsis tropica</name>
    <dbReference type="NCBI Taxonomy" id="109330"/>
    <lineage>
        <taxon>Bacteria</taxon>
        <taxon>Bacillati</taxon>
        <taxon>Actinomycetota</taxon>
        <taxon>Actinomycetes</taxon>
        <taxon>Streptosporangiales</taxon>
        <taxon>Nocardiopsidaceae</taxon>
        <taxon>Nocardiopsis</taxon>
    </lineage>
</organism>
<dbReference type="PROSITE" id="PS50977">
    <property type="entry name" value="HTH_TETR_2"/>
    <property type="match status" value="1"/>
</dbReference>
<dbReference type="EMBL" id="JAUUCC010000012">
    <property type="protein sequence ID" value="MEE2050207.1"/>
    <property type="molecule type" value="Genomic_DNA"/>
</dbReference>
<evidence type="ECO:0000256" key="1">
    <source>
        <dbReference type="ARBA" id="ARBA00023125"/>
    </source>
</evidence>